<protein>
    <submittedName>
        <fullName evidence="2">Uncharacterized protein</fullName>
    </submittedName>
</protein>
<evidence type="ECO:0000256" key="1">
    <source>
        <dbReference type="SAM" id="SignalP"/>
    </source>
</evidence>
<keyword evidence="3" id="KW-1185">Reference proteome</keyword>
<organism evidence="2 3">
    <name type="scientific">Bordetella genomosp. 5</name>
    <dbReference type="NCBI Taxonomy" id="1395608"/>
    <lineage>
        <taxon>Bacteria</taxon>
        <taxon>Pseudomonadati</taxon>
        <taxon>Pseudomonadota</taxon>
        <taxon>Betaproteobacteria</taxon>
        <taxon>Burkholderiales</taxon>
        <taxon>Alcaligenaceae</taxon>
        <taxon>Bordetella</taxon>
    </lineage>
</organism>
<reference evidence="2 3" key="1">
    <citation type="submission" date="2017-05" db="EMBL/GenBank/DDBJ databases">
        <title>Complete and WGS of Bordetella genogroups.</title>
        <authorList>
            <person name="Spilker T."/>
            <person name="LiPuma J."/>
        </authorList>
    </citation>
    <scope>NUCLEOTIDE SEQUENCE [LARGE SCALE GENOMIC DNA]</scope>
    <source>
        <strain evidence="2 3">AU10456</strain>
    </source>
</reference>
<dbReference type="Proteomes" id="UP000216913">
    <property type="component" value="Unassembled WGS sequence"/>
</dbReference>
<dbReference type="EMBL" id="NEVP01000013">
    <property type="protein sequence ID" value="OZI45080.1"/>
    <property type="molecule type" value="Genomic_DNA"/>
</dbReference>
<feature type="chain" id="PRO_5012650197" evidence="1">
    <location>
        <begin position="24"/>
        <end position="359"/>
    </location>
</feature>
<comment type="caution">
    <text evidence="2">The sequence shown here is derived from an EMBL/GenBank/DDBJ whole genome shotgun (WGS) entry which is preliminary data.</text>
</comment>
<name>A0A261T7K4_9BORD</name>
<dbReference type="AlphaFoldDB" id="A0A261T7K4"/>
<keyword evidence="1" id="KW-0732">Signal</keyword>
<sequence>MPLTSALMRVCLISLCVHGAVHAQTEAPTEAEQNKSRAELWDEGTERQRAWADEFLGDTREMGMALLVIPTINLDAQGPRNFDDPSVRADFVRQRSMKMRWLHHVNEHNAISVGYGKHKREAWDTGPLFQMTDGAITYQMIAVQPGRYRLARITYIQPGMREPAPQNKPARLSVDKAGVAALNEFDMKDYRKTGHWSQAMKRDDGMGTGCPLVLRVGDGCTEEAREFRWGMSARSAVKDGVAEVIEIPAVDAELSFSPVAEITLAEGDVVLTDGFVLPADQPKLAENTCQVLANDLMCSLDSLTVERLPASLQSFRQATGLKTFGMTKTEAALRNLVYRAPKIHAKSVPGASPNLLRVE</sequence>
<dbReference type="OrthoDB" id="8649109at2"/>
<evidence type="ECO:0000313" key="2">
    <source>
        <dbReference type="EMBL" id="OZI45080.1"/>
    </source>
</evidence>
<proteinExistence type="predicted"/>
<accession>A0A261T7K4</accession>
<gene>
    <name evidence="2" type="ORF">CAL25_22115</name>
</gene>
<feature type="signal peptide" evidence="1">
    <location>
        <begin position="1"/>
        <end position="23"/>
    </location>
</feature>
<dbReference type="RefSeq" id="WP_094803951.1">
    <property type="nucleotide sequence ID" value="NZ_NEVP01000013.1"/>
</dbReference>
<evidence type="ECO:0000313" key="3">
    <source>
        <dbReference type="Proteomes" id="UP000216913"/>
    </source>
</evidence>